<dbReference type="InterPro" id="IPR003439">
    <property type="entry name" value="ABC_transporter-like_ATP-bd"/>
</dbReference>
<dbReference type="InterPro" id="IPR039421">
    <property type="entry name" value="Type_1_exporter"/>
</dbReference>
<dbReference type="OrthoDB" id="6500128at2759"/>
<keyword evidence="13" id="KW-1185">Reference proteome</keyword>
<proteinExistence type="predicted"/>
<evidence type="ECO:0000256" key="4">
    <source>
        <dbReference type="ARBA" id="ARBA00022741"/>
    </source>
</evidence>
<dbReference type="InterPro" id="IPR017871">
    <property type="entry name" value="ABC_transporter-like_CS"/>
</dbReference>
<dbReference type="FunFam" id="1.20.1560.10:FF:000215">
    <property type="entry name" value="ABC transporter B family member 4"/>
    <property type="match status" value="1"/>
</dbReference>
<dbReference type="SUPFAM" id="SSF90123">
    <property type="entry name" value="ABC transporter transmembrane region"/>
    <property type="match status" value="1"/>
</dbReference>
<dbReference type="GO" id="GO:0015421">
    <property type="term" value="F:ABC-type oligopeptide transporter activity"/>
    <property type="evidence" value="ECO:0007669"/>
    <property type="project" value="TreeGrafter"/>
</dbReference>
<dbReference type="PANTHER" id="PTHR43394">
    <property type="entry name" value="ATP-DEPENDENT PERMEASE MDL1, MITOCHONDRIAL"/>
    <property type="match status" value="1"/>
</dbReference>
<dbReference type="InterPro" id="IPR011527">
    <property type="entry name" value="ABC1_TM_dom"/>
</dbReference>
<dbReference type="GO" id="GO:0005524">
    <property type="term" value="F:ATP binding"/>
    <property type="evidence" value="ECO:0007669"/>
    <property type="project" value="UniProtKB-KW"/>
</dbReference>
<protein>
    <submittedName>
        <fullName evidence="12">ATP-binding cassette superfamily</fullName>
    </submittedName>
</protein>
<evidence type="ECO:0000256" key="1">
    <source>
        <dbReference type="ARBA" id="ARBA00004141"/>
    </source>
</evidence>
<keyword evidence="7 9" id="KW-0472">Membrane</keyword>
<accession>C1MXS0</accession>
<organism evidence="13">
    <name type="scientific">Micromonas pusilla (strain CCMP1545)</name>
    <name type="common">Picoplanktonic green alga</name>
    <dbReference type="NCBI Taxonomy" id="564608"/>
    <lineage>
        <taxon>Eukaryota</taxon>
        <taxon>Viridiplantae</taxon>
        <taxon>Chlorophyta</taxon>
        <taxon>Mamiellophyceae</taxon>
        <taxon>Mamiellales</taxon>
        <taxon>Mamiellaceae</taxon>
        <taxon>Micromonas</taxon>
    </lineage>
</organism>
<evidence type="ECO:0000256" key="3">
    <source>
        <dbReference type="ARBA" id="ARBA00022692"/>
    </source>
</evidence>
<evidence type="ECO:0000259" key="10">
    <source>
        <dbReference type="PROSITE" id="PS50893"/>
    </source>
</evidence>
<keyword evidence="2" id="KW-0813">Transport</keyword>
<evidence type="ECO:0000256" key="8">
    <source>
        <dbReference type="SAM" id="MobiDB-lite"/>
    </source>
</evidence>
<reference evidence="12 13" key="1">
    <citation type="journal article" date="2009" name="Science">
        <title>Green evolution and dynamic adaptations revealed by genomes of the marine picoeukaryotes Micromonas.</title>
        <authorList>
            <person name="Worden A.Z."/>
            <person name="Lee J.H."/>
            <person name="Mock T."/>
            <person name="Rouze P."/>
            <person name="Simmons M.P."/>
            <person name="Aerts A.L."/>
            <person name="Allen A.E."/>
            <person name="Cuvelier M.L."/>
            <person name="Derelle E."/>
            <person name="Everett M.V."/>
            <person name="Foulon E."/>
            <person name="Grimwood J."/>
            <person name="Gundlach H."/>
            <person name="Henrissat B."/>
            <person name="Napoli C."/>
            <person name="McDonald S.M."/>
            <person name="Parker M.S."/>
            <person name="Rombauts S."/>
            <person name="Salamov A."/>
            <person name="Von Dassow P."/>
            <person name="Badger J.H."/>
            <person name="Coutinho P.M."/>
            <person name="Demir E."/>
            <person name="Dubchak I."/>
            <person name="Gentemann C."/>
            <person name="Eikrem W."/>
            <person name="Gready J.E."/>
            <person name="John U."/>
            <person name="Lanier W."/>
            <person name="Lindquist E.A."/>
            <person name="Lucas S."/>
            <person name="Mayer K.F."/>
            <person name="Moreau H."/>
            <person name="Not F."/>
            <person name="Otillar R."/>
            <person name="Panaud O."/>
            <person name="Pangilinan J."/>
            <person name="Paulsen I."/>
            <person name="Piegu B."/>
            <person name="Poliakov A."/>
            <person name="Robbens S."/>
            <person name="Schmutz J."/>
            <person name="Toulza E."/>
            <person name="Wyss T."/>
            <person name="Zelensky A."/>
            <person name="Zhou K."/>
            <person name="Armbrust E.V."/>
            <person name="Bhattacharya D."/>
            <person name="Goodenough U.W."/>
            <person name="Van de Peer Y."/>
            <person name="Grigoriev I.V."/>
        </authorList>
    </citation>
    <scope>NUCLEOTIDE SEQUENCE [LARGE SCALE GENOMIC DNA]</scope>
    <source>
        <strain evidence="12 13">CCMP1545</strain>
    </source>
</reference>
<feature type="non-terminal residue" evidence="12">
    <location>
        <position position="1"/>
    </location>
</feature>
<dbReference type="Pfam" id="PF00005">
    <property type="entry name" value="ABC_tran"/>
    <property type="match status" value="1"/>
</dbReference>
<dbReference type="FunFam" id="3.40.50.300:FF:000967">
    <property type="entry name" value="ABC multidrug transporter mdr4"/>
    <property type="match status" value="1"/>
</dbReference>
<dbReference type="GeneID" id="9686177"/>
<evidence type="ECO:0000256" key="6">
    <source>
        <dbReference type="ARBA" id="ARBA00022989"/>
    </source>
</evidence>
<dbReference type="InterPro" id="IPR036640">
    <property type="entry name" value="ABC1_TM_sf"/>
</dbReference>
<keyword evidence="4" id="KW-0547">Nucleotide-binding</keyword>
<evidence type="ECO:0000256" key="7">
    <source>
        <dbReference type="ARBA" id="ARBA00023136"/>
    </source>
</evidence>
<dbReference type="GO" id="GO:0090374">
    <property type="term" value="P:oligopeptide export from mitochondrion"/>
    <property type="evidence" value="ECO:0007669"/>
    <property type="project" value="TreeGrafter"/>
</dbReference>
<dbReference type="AlphaFoldDB" id="C1MXS0"/>
<feature type="region of interest" description="Disordered" evidence="8">
    <location>
        <begin position="513"/>
        <end position="541"/>
    </location>
</feature>
<dbReference type="PROSITE" id="PS50893">
    <property type="entry name" value="ABC_TRANSPORTER_2"/>
    <property type="match status" value="1"/>
</dbReference>
<dbReference type="InterPro" id="IPR027417">
    <property type="entry name" value="P-loop_NTPase"/>
</dbReference>
<dbReference type="Gene3D" id="3.40.50.300">
    <property type="entry name" value="P-loop containing nucleotide triphosphate hydrolases"/>
    <property type="match status" value="1"/>
</dbReference>
<dbReference type="STRING" id="564608.C1MXS0"/>
<dbReference type="SUPFAM" id="SSF52540">
    <property type="entry name" value="P-loop containing nucleoside triphosphate hydrolases"/>
    <property type="match status" value="1"/>
</dbReference>
<dbReference type="Gene3D" id="1.20.1560.10">
    <property type="entry name" value="ABC transporter type 1, transmembrane domain"/>
    <property type="match status" value="1"/>
</dbReference>
<dbReference type="GO" id="GO:0005743">
    <property type="term" value="C:mitochondrial inner membrane"/>
    <property type="evidence" value="ECO:0007669"/>
    <property type="project" value="TreeGrafter"/>
</dbReference>
<dbReference type="Pfam" id="PF00664">
    <property type="entry name" value="ABC_membrane"/>
    <property type="match status" value="1"/>
</dbReference>
<gene>
    <name evidence="12" type="ORF">MICPUCDRAFT_19395</name>
</gene>
<dbReference type="RefSeq" id="XP_003060446.1">
    <property type="nucleotide sequence ID" value="XM_003060400.1"/>
</dbReference>
<dbReference type="SMART" id="SM00382">
    <property type="entry name" value="AAA"/>
    <property type="match status" value="1"/>
</dbReference>
<feature type="domain" description="ABC transporter" evidence="10">
    <location>
        <begin position="294"/>
        <end position="525"/>
    </location>
</feature>
<feature type="transmembrane region" description="Helical" evidence="9">
    <location>
        <begin position="6"/>
        <end position="27"/>
    </location>
</feature>
<evidence type="ECO:0000256" key="5">
    <source>
        <dbReference type="ARBA" id="ARBA00022840"/>
    </source>
</evidence>
<dbReference type="PROSITE" id="PS00211">
    <property type="entry name" value="ABC_TRANSPORTER_1"/>
    <property type="match status" value="1"/>
</dbReference>
<dbReference type="PANTHER" id="PTHR43394:SF1">
    <property type="entry name" value="ATP-BINDING CASSETTE SUB-FAMILY B MEMBER 10, MITOCHONDRIAL"/>
    <property type="match status" value="1"/>
</dbReference>
<keyword evidence="6 9" id="KW-1133">Transmembrane helix</keyword>
<dbReference type="Proteomes" id="UP000001876">
    <property type="component" value="Unassembled WGS sequence"/>
</dbReference>
<dbReference type="OMA" id="ERQRMTI"/>
<evidence type="ECO:0000313" key="12">
    <source>
        <dbReference type="EMBL" id="EEH55215.1"/>
    </source>
</evidence>
<dbReference type="InterPro" id="IPR003593">
    <property type="entry name" value="AAA+_ATPase"/>
</dbReference>
<comment type="subcellular location">
    <subcellularLocation>
        <location evidence="1">Membrane</location>
        <topology evidence="1">Multi-pass membrane protein</topology>
    </subcellularLocation>
</comment>
<evidence type="ECO:0000313" key="13">
    <source>
        <dbReference type="Proteomes" id="UP000001876"/>
    </source>
</evidence>
<keyword evidence="5 12" id="KW-0067">ATP-binding</keyword>
<dbReference type="eggNOG" id="KOG0058">
    <property type="taxonomic scope" value="Eukaryota"/>
</dbReference>
<dbReference type="EMBL" id="GG663742">
    <property type="protein sequence ID" value="EEH55215.1"/>
    <property type="molecule type" value="Genomic_DNA"/>
</dbReference>
<dbReference type="KEGG" id="mpp:MICPUCDRAFT_19395"/>
<dbReference type="PROSITE" id="PS50929">
    <property type="entry name" value="ABC_TM1F"/>
    <property type="match status" value="1"/>
</dbReference>
<evidence type="ECO:0000259" key="11">
    <source>
        <dbReference type="PROSITE" id="PS50929"/>
    </source>
</evidence>
<evidence type="ECO:0000256" key="9">
    <source>
        <dbReference type="SAM" id="Phobius"/>
    </source>
</evidence>
<name>C1MXS0_MICPC</name>
<dbReference type="GO" id="GO:0016887">
    <property type="term" value="F:ATP hydrolysis activity"/>
    <property type="evidence" value="ECO:0007669"/>
    <property type="project" value="InterPro"/>
</dbReference>
<feature type="domain" description="ABC transmembrane type-1" evidence="11">
    <location>
        <begin position="5"/>
        <end position="259"/>
    </location>
</feature>
<keyword evidence="3 9" id="KW-0812">Transmembrane</keyword>
<sequence length="541" mass="57447">VALELFAIAGGVNAALDFWNVFLFALAQNRVVRRLRATLFDVVLAQPIAFFDENSSGSIVSRLTSDTTEIASNLSWVFRNVTEAVVRVLGAFVFTLVPIRPRIATYLLIQNPRLGAVACAVIPATTAANQLYGRWMARNASATQDALAAANATALEAIASVRTVRSFACEAFESRRYDGALGAWYELCNAQAAATGIYFSVMYSFLSQLCVPIALLGYGGALVMRSEMRADTLIAFMLYQGQLQEYVGNLLNACTSMYKSSGAAAAVFDIIDKGKNPPAAANDATHASGDEDAVEFDSVTFAYPARPTKVVLNGFRLVARPGARVALVGASGAGKSTVFHLLQRFYDPDDGRVLLDGVDVRTLNHGWLHKVVALVGQEPVLFAGSEKQMERVVDADVVAAATAGNAAEFIDQLPRGYHTRCGERGVALSGGQKQRIAIARAILMNPSVLLLDEATSALDRASERGVLRAMDAASAGRTTLIIAHRTSTVMDADAICVLRGGVVVEEGTHAALMSRRGTPPAGSYADLSSSRGGGDDDATPP</sequence>
<evidence type="ECO:0000256" key="2">
    <source>
        <dbReference type="ARBA" id="ARBA00022448"/>
    </source>
</evidence>